<dbReference type="GO" id="GO:0005829">
    <property type="term" value="C:cytosol"/>
    <property type="evidence" value="ECO:0007669"/>
    <property type="project" value="TreeGrafter"/>
</dbReference>
<evidence type="ECO:0000313" key="6">
    <source>
        <dbReference type="EMBL" id="VCU11677.1"/>
    </source>
</evidence>
<name>A0A3S4FDE0_9BRAD</name>
<dbReference type="OrthoDB" id="9794151at2"/>
<dbReference type="InterPro" id="IPR056796">
    <property type="entry name" value="FdhE_C"/>
</dbReference>
<dbReference type="PANTHER" id="PTHR37689:SF1">
    <property type="entry name" value="PROTEIN FDHE"/>
    <property type="match status" value="1"/>
</dbReference>
<dbReference type="InterPro" id="IPR024064">
    <property type="entry name" value="FdhE-like_sf"/>
</dbReference>
<evidence type="ECO:0000259" key="5">
    <source>
        <dbReference type="Pfam" id="PF24860"/>
    </source>
</evidence>
<protein>
    <recommendedName>
        <fullName evidence="2">Protein FdhE homolog</fullName>
    </recommendedName>
</protein>
<accession>A0A3S4FDE0</accession>
<evidence type="ECO:0000256" key="1">
    <source>
        <dbReference type="ARBA" id="ARBA00022490"/>
    </source>
</evidence>
<dbReference type="PIRSF" id="PIRSF018296">
    <property type="entry name" value="Format_dh_formtn"/>
    <property type="match status" value="1"/>
</dbReference>
<evidence type="ECO:0000313" key="7">
    <source>
        <dbReference type="Proteomes" id="UP000289200"/>
    </source>
</evidence>
<comment type="function">
    <text evidence="2">Necessary for formate dehydrogenase activity.</text>
</comment>
<evidence type="ECO:0000259" key="3">
    <source>
        <dbReference type="Pfam" id="PF04216"/>
    </source>
</evidence>
<organism evidence="6 7">
    <name type="scientific">Rhodoplanes serenus</name>
    <dbReference type="NCBI Taxonomy" id="200615"/>
    <lineage>
        <taxon>Bacteria</taxon>
        <taxon>Pseudomonadati</taxon>
        <taxon>Pseudomonadota</taxon>
        <taxon>Alphaproteobacteria</taxon>
        <taxon>Hyphomicrobiales</taxon>
        <taxon>Nitrobacteraceae</taxon>
        <taxon>Rhodoplanes</taxon>
    </lineage>
</organism>
<comment type="subcellular location">
    <subcellularLocation>
        <location evidence="2">Cytoplasm</location>
    </subcellularLocation>
</comment>
<dbReference type="Pfam" id="PF24860">
    <property type="entry name" value="FdhE_C"/>
    <property type="match status" value="1"/>
</dbReference>
<evidence type="ECO:0000259" key="4">
    <source>
        <dbReference type="Pfam" id="PF24859"/>
    </source>
</evidence>
<proteinExistence type="inferred from homology"/>
<dbReference type="Pfam" id="PF24859">
    <property type="entry name" value="FdhE_central"/>
    <property type="match status" value="1"/>
</dbReference>
<comment type="similarity">
    <text evidence="2">Belongs to the FdhE family.</text>
</comment>
<dbReference type="InterPro" id="IPR056797">
    <property type="entry name" value="FdhE_central"/>
</dbReference>
<dbReference type="Gene3D" id="3.90.1670.10">
    <property type="entry name" value="FdhE-like domain"/>
    <property type="match status" value="1"/>
</dbReference>
<dbReference type="Pfam" id="PF04216">
    <property type="entry name" value="FdhE_N"/>
    <property type="match status" value="1"/>
</dbReference>
<dbReference type="Proteomes" id="UP000289200">
    <property type="component" value="Unassembled WGS sequence"/>
</dbReference>
<comment type="caution">
    <text evidence="6">The sequence shown here is derived from an EMBL/GenBank/DDBJ whole genome shotgun (WGS) entry which is preliminary data.</text>
</comment>
<keyword evidence="7" id="KW-1185">Reference proteome</keyword>
<dbReference type="EMBL" id="UWOC01000209">
    <property type="protein sequence ID" value="VCU11677.1"/>
    <property type="molecule type" value="Genomic_DNA"/>
</dbReference>
<feature type="domain" description="FdhE C-terminal" evidence="5">
    <location>
        <begin position="229"/>
        <end position="305"/>
    </location>
</feature>
<dbReference type="InterPro" id="IPR006452">
    <property type="entry name" value="Formate_DH_accessory"/>
</dbReference>
<sequence length="308" mass="32892">MSDVGSSGGSSGAFGVLGEISAPAFAVRPDPETLFLRRSDRFRALADEHPLKPYLIFLADLSSAQHWVQQELPPAAAPDPAMLARARMHSMPPIDRTGFEPDVTCTATLDRLLVLFADCDMPDPARAALRHLVEADADSRTVMMRAVLADQIPVEAIAGHVLVAAALQVDFARRAALIDPAALHPIGDGVCPACGSRPGVSLITGRQGAHGTRYCVCSLCSTQWHHVRIKCVMCGSTKGISLQEIEGGPGTVKVETCAECRRYVKILHQHKDPALDPVADDVASLGLDLLVRETGLARGSTDPFMLGY</sequence>
<feature type="domain" description="FdhE N-terminal" evidence="3">
    <location>
        <begin position="25"/>
        <end position="187"/>
    </location>
</feature>
<dbReference type="HAMAP" id="MF_00611">
    <property type="entry name" value="FdeH"/>
    <property type="match status" value="1"/>
</dbReference>
<dbReference type="PANTHER" id="PTHR37689">
    <property type="entry name" value="PROTEIN FDHE"/>
    <property type="match status" value="1"/>
</dbReference>
<keyword evidence="1 2" id="KW-0963">Cytoplasm</keyword>
<dbReference type="RefSeq" id="WP_129611607.1">
    <property type="nucleotide sequence ID" value="NZ_UWOC01000209.1"/>
</dbReference>
<reference evidence="7" key="1">
    <citation type="submission" date="2018-10" db="EMBL/GenBank/DDBJ databases">
        <authorList>
            <person name="Peiro R."/>
            <person name="Begona"/>
            <person name="Cbmso G."/>
            <person name="Lopez M."/>
            <person name="Gonzalez S."/>
            <person name="Sacristan E."/>
            <person name="Castillo E."/>
        </authorList>
    </citation>
    <scope>NUCLEOTIDE SEQUENCE [LARGE SCALE GENOMIC DNA]</scope>
</reference>
<dbReference type="AlphaFoldDB" id="A0A3S4FDE0"/>
<dbReference type="GO" id="GO:0008199">
    <property type="term" value="F:ferric iron binding"/>
    <property type="evidence" value="ECO:0007669"/>
    <property type="project" value="TreeGrafter"/>
</dbReference>
<feature type="domain" description="FdhE central" evidence="4">
    <location>
        <begin position="190"/>
        <end position="228"/>
    </location>
</feature>
<dbReference type="NCBIfam" id="TIGR01562">
    <property type="entry name" value="FdhE"/>
    <property type="match status" value="1"/>
</dbReference>
<gene>
    <name evidence="2 6" type="primary">fdhE</name>
    <name evidence="6" type="ORF">RHODGE_RHODGE_04892</name>
</gene>
<evidence type="ECO:0000256" key="2">
    <source>
        <dbReference type="HAMAP-Rule" id="MF_00611"/>
    </source>
</evidence>
<dbReference type="CDD" id="cd16341">
    <property type="entry name" value="FdhE"/>
    <property type="match status" value="1"/>
</dbReference>
<dbReference type="GO" id="GO:0051604">
    <property type="term" value="P:protein maturation"/>
    <property type="evidence" value="ECO:0007669"/>
    <property type="project" value="TreeGrafter"/>
</dbReference>
<dbReference type="InterPro" id="IPR056774">
    <property type="entry name" value="FdhE_N"/>
</dbReference>
<dbReference type="SUPFAM" id="SSF144020">
    <property type="entry name" value="FdhE-like"/>
    <property type="match status" value="1"/>
</dbReference>